<gene>
    <name evidence="5" type="ORF">GCM10023149_30010</name>
</gene>
<dbReference type="EMBL" id="BAABFT010000007">
    <property type="protein sequence ID" value="GAA4326905.1"/>
    <property type="molecule type" value="Genomic_DNA"/>
</dbReference>
<evidence type="ECO:0000256" key="1">
    <source>
        <dbReference type="ARBA" id="ARBA00023015"/>
    </source>
</evidence>
<protein>
    <submittedName>
        <fullName evidence="5">Helix-turn-helix domain-containing protein</fullName>
    </submittedName>
</protein>
<dbReference type="InterPro" id="IPR036390">
    <property type="entry name" value="WH_DNA-bd_sf"/>
</dbReference>
<accession>A0ABP8GM73</accession>
<reference evidence="6" key="1">
    <citation type="journal article" date="2019" name="Int. J. Syst. Evol. Microbiol.">
        <title>The Global Catalogue of Microorganisms (GCM) 10K type strain sequencing project: providing services to taxonomists for standard genome sequencing and annotation.</title>
        <authorList>
            <consortium name="The Broad Institute Genomics Platform"/>
            <consortium name="The Broad Institute Genome Sequencing Center for Infectious Disease"/>
            <person name="Wu L."/>
            <person name="Ma J."/>
        </authorList>
    </citation>
    <scope>NUCLEOTIDE SEQUENCE [LARGE SCALE GENOMIC DNA]</scope>
    <source>
        <strain evidence="6">JCM 17705</strain>
    </source>
</reference>
<comment type="caution">
    <text evidence="5">The sequence shown here is derived from an EMBL/GenBank/DDBJ whole genome shotgun (WGS) entry which is preliminary data.</text>
</comment>
<dbReference type="Pfam" id="PF01638">
    <property type="entry name" value="HxlR"/>
    <property type="match status" value="1"/>
</dbReference>
<organism evidence="5 6">
    <name type="scientific">Mucilaginibacter gynuensis</name>
    <dbReference type="NCBI Taxonomy" id="1302236"/>
    <lineage>
        <taxon>Bacteria</taxon>
        <taxon>Pseudomonadati</taxon>
        <taxon>Bacteroidota</taxon>
        <taxon>Sphingobacteriia</taxon>
        <taxon>Sphingobacteriales</taxon>
        <taxon>Sphingobacteriaceae</taxon>
        <taxon>Mucilaginibacter</taxon>
    </lineage>
</organism>
<proteinExistence type="predicted"/>
<evidence type="ECO:0000313" key="6">
    <source>
        <dbReference type="Proteomes" id="UP001500582"/>
    </source>
</evidence>
<keyword evidence="1" id="KW-0805">Transcription regulation</keyword>
<dbReference type="PANTHER" id="PTHR33204:SF29">
    <property type="entry name" value="TRANSCRIPTIONAL REGULATOR"/>
    <property type="match status" value="1"/>
</dbReference>
<feature type="domain" description="HTH hxlR-type" evidence="4">
    <location>
        <begin position="12"/>
        <end position="110"/>
    </location>
</feature>
<name>A0ABP8GM73_9SPHI</name>
<dbReference type="PANTHER" id="PTHR33204">
    <property type="entry name" value="TRANSCRIPTIONAL REGULATOR, MARR FAMILY"/>
    <property type="match status" value="1"/>
</dbReference>
<dbReference type="SUPFAM" id="SSF46785">
    <property type="entry name" value="Winged helix' DNA-binding domain"/>
    <property type="match status" value="1"/>
</dbReference>
<dbReference type="InterPro" id="IPR002577">
    <property type="entry name" value="HTH_HxlR"/>
</dbReference>
<dbReference type="Gene3D" id="1.10.10.10">
    <property type="entry name" value="Winged helix-like DNA-binding domain superfamily/Winged helix DNA-binding domain"/>
    <property type="match status" value="1"/>
</dbReference>
<keyword evidence="6" id="KW-1185">Reference proteome</keyword>
<evidence type="ECO:0000313" key="5">
    <source>
        <dbReference type="EMBL" id="GAA4326905.1"/>
    </source>
</evidence>
<keyword evidence="2" id="KW-0238">DNA-binding</keyword>
<evidence type="ECO:0000256" key="3">
    <source>
        <dbReference type="ARBA" id="ARBA00023163"/>
    </source>
</evidence>
<dbReference type="PROSITE" id="PS51118">
    <property type="entry name" value="HTH_HXLR"/>
    <property type="match status" value="1"/>
</dbReference>
<dbReference type="InterPro" id="IPR036388">
    <property type="entry name" value="WH-like_DNA-bd_sf"/>
</dbReference>
<sequence>MYEKKIPLRLDCGLHLFKELLNGKWKLMLIYYISAGLKRPGELQRKIHTADRRVLTNQLNELVKHGFVDKTIYDTKVPKVEYKLTALGQSLLPIILTLESWGENNRIVLEKALEASM</sequence>
<dbReference type="Proteomes" id="UP001500582">
    <property type="component" value="Unassembled WGS sequence"/>
</dbReference>
<keyword evidence="3" id="KW-0804">Transcription</keyword>
<evidence type="ECO:0000256" key="2">
    <source>
        <dbReference type="ARBA" id="ARBA00023125"/>
    </source>
</evidence>
<evidence type="ECO:0000259" key="4">
    <source>
        <dbReference type="PROSITE" id="PS51118"/>
    </source>
</evidence>
<dbReference type="RefSeq" id="WP_345211930.1">
    <property type="nucleotide sequence ID" value="NZ_BAABFT010000007.1"/>
</dbReference>